<evidence type="ECO:0000256" key="3">
    <source>
        <dbReference type="PIRNR" id="PIRNR000124"/>
    </source>
</evidence>
<dbReference type="SUPFAM" id="SSF51735">
    <property type="entry name" value="NAD(P)-binding Rossmann-fold domains"/>
    <property type="match status" value="1"/>
</dbReference>
<dbReference type="EMBL" id="JALDAX010000009">
    <property type="protein sequence ID" value="MCI3242722.1"/>
    <property type="molecule type" value="Genomic_DNA"/>
</dbReference>
<reference evidence="5" key="1">
    <citation type="submission" date="2022-03" db="EMBL/GenBank/DDBJ databases">
        <title>Streptomyces 7R015 and 7R016 isolated from Barleria lupulina in Thailand.</title>
        <authorList>
            <person name="Kanchanasin P."/>
            <person name="Phongsopitanun W."/>
            <person name="Tanasupawat S."/>
        </authorList>
    </citation>
    <scope>NUCLEOTIDE SEQUENCE</scope>
    <source>
        <strain evidence="5">7R016</strain>
    </source>
</reference>
<dbReference type="Proteomes" id="UP001165270">
    <property type="component" value="Unassembled WGS sequence"/>
</dbReference>
<dbReference type="InterPro" id="IPR036291">
    <property type="entry name" value="NAD(P)-bd_dom_sf"/>
</dbReference>
<keyword evidence="1" id="KW-0560">Oxidoreductase</keyword>
<dbReference type="SUPFAM" id="SSF48179">
    <property type="entry name" value="6-phosphogluconate dehydrogenase C-terminal domain-like"/>
    <property type="match status" value="1"/>
</dbReference>
<dbReference type="SMART" id="SM00984">
    <property type="entry name" value="UDPG_MGDP_dh_C"/>
    <property type="match status" value="1"/>
</dbReference>
<dbReference type="InterPro" id="IPR014026">
    <property type="entry name" value="UDP-Glc/GDP-Man_DH_dimer"/>
</dbReference>
<evidence type="ECO:0000313" key="6">
    <source>
        <dbReference type="Proteomes" id="UP001165270"/>
    </source>
</evidence>
<evidence type="ECO:0000256" key="1">
    <source>
        <dbReference type="ARBA" id="ARBA00023002"/>
    </source>
</evidence>
<dbReference type="Pfam" id="PF03720">
    <property type="entry name" value="UDPG_MGDP_dh_C"/>
    <property type="match status" value="1"/>
</dbReference>
<evidence type="ECO:0000259" key="4">
    <source>
        <dbReference type="SMART" id="SM00984"/>
    </source>
</evidence>
<name>A0ABS9XM94_9ACTN</name>
<dbReference type="NCBIfam" id="TIGR03026">
    <property type="entry name" value="NDP-sugDHase"/>
    <property type="match status" value="1"/>
</dbReference>
<feature type="domain" description="UDP-glucose/GDP-mannose dehydrogenase C-terminal" evidence="4">
    <location>
        <begin position="323"/>
        <end position="417"/>
    </location>
</feature>
<dbReference type="Gene3D" id="3.40.50.720">
    <property type="entry name" value="NAD(P)-binding Rossmann-like Domain"/>
    <property type="match status" value="2"/>
</dbReference>
<comment type="caution">
    <text evidence="5">The sequence shown here is derived from an EMBL/GenBank/DDBJ whole genome shotgun (WGS) entry which is preliminary data.</text>
</comment>
<accession>A0ABS9XM94</accession>
<dbReference type="RefSeq" id="WP_242711165.1">
    <property type="nucleotide sequence ID" value="NZ_JALDAX010000009.1"/>
</dbReference>
<gene>
    <name evidence="5" type="ORF">MQN93_23640</name>
</gene>
<organism evidence="5 6">
    <name type="scientific">Streptomyces spinosisporus</name>
    <dbReference type="NCBI Taxonomy" id="2927582"/>
    <lineage>
        <taxon>Bacteria</taxon>
        <taxon>Bacillati</taxon>
        <taxon>Actinomycetota</taxon>
        <taxon>Actinomycetes</taxon>
        <taxon>Kitasatosporales</taxon>
        <taxon>Streptomycetaceae</taxon>
        <taxon>Streptomyces</taxon>
    </lineage>
</organism>
<evidence type="ECO:0000256" key="2">
    <source>
        <dbReference type="ARBA" id="ARBA00023027"/>
    </source>
</evidence>
<dbReference type="PANTHER" id="PTHR43491:SF1">
    <property type="entry name" value="UDP-N-ACETYL-D-MANNOSAMINE DEHYDROGENASE"/>
    <property type="match status" value="1"/>
</dbReference>
<dbReference type="SUPFAM" id="SSF52413">
    <property type="entry name" value="UDP-glucose/GDP-mannose dehydrogenase C-terminal domain"/>
    <property type="match status" value="1"/>
</dbReference>
<dbReference type="InterPro" id="IPR001732">
    <property type="entry name" value="UDP-Glc/GDP-Man_DH_N"/>
</dbReference>
<evidence type="ECO:0000313" key="5">
    <source>
        <dbReference type="EMBL" id="MCI3242722.1"/>
    </source>
</evidence>
<keyword evidence="2" id="KW-0520">NAD</keyword>
<dbReference type="PIRSF" id="PIRSF500136">
    <property type="entry name" value="UDP_ManNAc_DH"/>
    <property type="match status" value="1"/>
</dbReference>
<dbReference type="InterPro" id="IPR017476">
    <property type="entry name" value="UDP-Glc/GDP-Man"/>
</dbReference>
<dbReference type="InterPro" id="IPR014027">
    <property type="entry name" value="UDP-Glc/GDP-Man_DH_C"/>
</dbReference>
<dbReference type="InterPro" id="IPR028359">
    <property type="entry name" value="UDP_ManNAc/GlcNAc_DH"/>
</dbReference>
<comment type="similarity">
    <text evidence="3">Belongs to the UDP-glucose/GDP-mannose dehydrogenase family.</text>
</comment>
<proteinExistence type="inferred from homology"/>
<protein>
    <submittedName>
        <fullName evidence="5">Nucleotide sugar dehydrogenase</fullName>
    </submittedName>
</protein>
<keyword evidence="6" id="KW-1185">Reference proteome</keyword>
<dbReference type="PIRSF" id="PIRSF000124">
    <property type="entry name" value="UDPglc_GDPman_dh"/>
    <property type="match status" value="1"/>
</dbReference>
<dbReference type="Pfam" id="PF03721">
    <property type="entry name" value="UDPG_MGDP_dh_N"/>
    <property type="match status" value="1"/>
</dbReference>
<dbReference type="Pfam" id="PF00984">
    <property type="entry name" value="UDPG_MGDP_dh"/>
    <property type="match status" value="1"/>
</dbReference>
<sequence>MHSAHGRRVAVLGQGYVGLPLTMRAVEAGFDVVGFDVDKARVDLLARGESFIEDIGPAAVAEAVATGRYRPTCDPGHLQGFDVAVVCVPTPLRDGAPDLTHVEQAARLLSGHLRPGCLVVLESTTYPGTTEEVFRPLLEGGGALRAGRDFRLGYSPERIDPGNPSWHLANTPKIVSGVDEDSLRAVGEFYGRLVDVVVPVPGPREAELAKLLENTFRHVNVALVNELAMYCRAAGVDVWSVLDAAGTKPFGFMRFTPGPGVGGHCLPIDPSYLSWQARRSLGSGFRFVELANDVNDRMPDYVVTRAIQSLNRRRKAVNGSSVLLLGLTYKPNSRDARKSPALAVARQLAALGAELRAVDPLIAPADVPEGITMVPCDDAQLASADLVVVLTDHDAIDWRVVERHAGRVLDTRNRLRAASADGL</sequence>
<dbReference type="InterPro" id="IPR036220">
    <property type="entry name" value="UDP-Glc/GDP-Man_DH_C_sf"/>
</dbReference>
<dbReference type="InterPro" id="IPR008927">
    <property type="entry name" value="6-PGluconate_DH-like_C_sf"/>
</dbReference>
<dbReference type="PANTHER" id="PTHR43491">
    <property type="entry name" value="UDP-N-ACETYL-D-MANNOSAMINE DEHYDROGENASE"/>
    <property type="match status" value="1"/>
</dbReference>